<dbReference type="Proteomes" id="UP000053097">
    <property type="component" value="Unassembled WGS sequence"/>
</dbReference>
<accession>A0A026W0J6</accession>
<evidence type="ECO:0000256" key="3">
    <source>
        <dbReference type="ARBA" id="ARBA00022833"/>
    </source>
</evidence>
<dbReference type="Gene3D" id="6.20.210.20">
    <property type="entry name" value="THAP domain"/>
    <property type="match status" value="1"/>
</dbReference>
<dbReference type="PANTHER" id="PTHR46927">
    <property type="entry name" value="AGAP005574-PA"/>
    <property type="match status" value="1"/>
</dbReference>
<keyword evidence="8" id="KW-1185">Reference proteome</keyword>
<evidence type="ECO:0000256" key="1">
    <source>
        <dbReference type="ARBA" id="ARBA00022723"/>
    </source>
</evidence>
<dbReference type="GO" id="GO:0003677">
    <property type="term" value="F:DNA binding"/>
    <property type="evidence" value="ECO:0007669"/>
    <property type="project" value="UniProtKB-UniRule"/>
</dbReference>
<evidence type="ECO:0000256" key="2">
    <source>
        <dbReference type="ARBA" id="ARBA00022771"/>
    </source>
</evidence>
<protein>
    <recommendedName>
        <fullName evidence="6">THAP-type domain-containing protein</fullName>
    </recommendedName>
</protein>
<dbReference type="GO" id="GO:0008270">
    <property type="term" value="F:zinc ion binding"/>
    <property type="evidence" value="ECO:0007669"/>
    <property type="project" value="UniProtKB-KW"/>
</dbReference>
<dbReference type="PROSITE" id="PS50950">
    <property type="entry name" value="ZF_THAP"/>
    <property type="match status" value="1"/>
</dbReference>
<keyword evidence="4 5" id="KW-0238">DNA-binding</keyword>
<dbReference type="SUPFAM" id="SSF57716">
    <property type="entry name" value="Glucocorticoid receptor-like (DNA-binding domain)"/>
    <property type="match status" value="1"/>
</dbReference>
<evidence type="ECO:0000259" key="6">
    <source>
        <dbReference type="PROSITE" id="PS50950"/>
    </source>
</evidence>
<proteinExistence type="predicted"/>
<name>A0A026W0J6_OOCBI</name>
<feature type="non-terminal residue" evidence="7">
    <location>
        <position position="1"/>
    </location>
</feature>
<dbReference type="AlphaFoldDB" id="A0A026W0J6"/>
<feature type="domain" description="THAP-type" evidence="6">
    <location>
        <begin position="1"/>
        <end position="58"/>
    </location>
</feature>
<feature type="non-terminal residue" evidence="7">
    <location>
        <position position="147"/>
    </location>
</feature>
<dbReference type="EMBL" id="KK107505">
    <property type="protein sequence ID" value="EZA49530.1"/>
    <property type="molecule type" value="Genomic_DNA"/>
</dbReference>
<dbReference type="SMART" id="SM00692">
    <property type="entry name" value="DM3"/>
    <property type="match status" value="1"/>
</dbReference>
<evidence type="ECO:0000256" key="4">
    <source>
        <dbReference type="ARBA" id="ARBA00023125"/>
    </source>
</evidence>
<dbReference type="Pfam" id="PF05485">
    <property type="entry name" value="THAP"/>
    <property type="match status" value="1"/>
</dbReference>
<evidence type="ECO:0000256" key="5">
    <source>
        <dbReference type="PROSITE-ProRule" id="PRU00309"/>
    </source>
</evidence>
<dbReference type="InterPro" id="IPR038441">
    <property type="entry name" value="THAP_Znf_sf"/>
</dbReference>
<keyword evidence="2 5" id="KW-0863">Zinc-finger</keyword>
<keyword evidence="3" id="KW-0862">Zinc</keyword>
<dbReference type="InterPro" id="IPR052224">
    <property type="entry name" value="THAP_domain_protein"/>
</dbReference>
<reference evidence="7 8" key="1">
    <citation type="journal article" date="2014" name="Curr. Biol.">
        <title>The genome of the clonal raider ant Cerapachys biroi.</title>
        <authorList>
            <person name="Oxley P.R."/>
            <person name="Ji L."/>
            <person name="Fetter-Pruneda I."/>
            <person name="McKenzie S.K."/>
            <person name="Li C."/>
            <person name="Hu H."/>
            <person name="Zhang G."/>
            <person name="Kronauer D.J."/>
        </authorList>
    </citation>
    <scope>NUCLEOTIDE SEQUENCE [LARGE SCALE GENOMIC DNA]</scope>
</reference>
<evidence type="ECO:0000313" key="8">
    <source>
        <dbReference type="Proteomes" id="UP000053097"/>
    </source>
</evidence>
<organism evidence="7 8">
    <name type="scientific">Ooceraea biroi</name>
    <name type="common">Clonal raider ant</name>
    <name type="synonym">Cerapachys biroi</name>
    <dbReference type="NCBI Taxonomy" id="2015173"/>
    <lineage>
        <taxon>Eukaryota</taxon>
        <taxon>Metazoa</taxon>
        <taxon>Ecdysozoa</taxon>
        <taxon>Arthropoda</taxon>
        <taxon>Hexapoda</taxon>
        <taxon>Insecta</taxon>
        <taxon>Pterygota</taxon>
        <taxon>Neoptera</taxon>
        <taxon>Endopterygota</taxon>
        <taxon>Hymenoptera</taxon>
        <taxon>Apocrita</taxon>
        <taxon>Aculeata</taxon>
        <taxon>Formicoidea</taxon>
        <taxon>Formicidae</taxon>
        <taxon>Dorylinae</taxon>
        <taxon>Ooceraea</taxon>
    </lineage>
</organism>
<keyword evidence="1" id="KW-0479">Metal-binding</keyword>
<dbReference type="PANTHER" id="PTHR46927:SF3">
    <property type="entry name" value="THAP-TYPE DOMAIN-CONTAINING PROTEIN"/>
    <property type="match status" value="1"/>
</dbReference>
<evidence type="ECO:0000313" key="7">
    <source>
        <dbReference type="EMBL" id="EZA49530.1"/>
    </source>
</evidence>
<dbReference type="OrthoDB" id="7553165at2759"/>
<dbReference type="InterPro" id="IPR006612">
    <property type="entry name" value="THAP_Znf"/>
</dbReference>
<sequence>FPTNTERREKWFHSIGYTVNAYKNAKICSDHFTEDDYNYTGTSVQSKRLKKTAIPSVLIQRNECTMDIEHESRKDYQQSSDIQHDNIMAEATLVEKSDAAGQRYLHKLNMSKKSRARKKISTMQSVIQISQSKNLVTTDAVNALKLH</sequence>
<gene>
    <name evidence="7" type="ORF">X777_12231</name>
</gene>